<dbReference type="STRING" id="2017.SAMN05444320_1182"/>
<feature type="transmembrane region" description="Helical" evidence="1">
    <location>
        <begin position="73"/>
        <end position="94"/>
    </location>
</feature>
<reference evidence="2 3" key="1">
    <citation type="submission" date="2016-11" db="EMBL/GenBank/DDBJ databases">
        <authorList>
            <person name="Jaros S."/>
            <person name="Januszkiewicz K."/>
            <person name="Wedrychowicz H."/>
        </authorList>
    </citation>
    <scope>NUCLEOTIDE SEQUENCE [LARGE SCALE GENOMIC DNA]</scope>
    <source>
        <strain evidence="2 3">DSM 44523</strain>
    </source>
</reference>
<protein>
    <recommendedName>
        <fullName evidence="4">ABC-2 type transport system permease protein</fullName>
    </recommendedName>
</protein>
<gene>
    <name evidence="2" type="ORF">SAMN05444320_1182</name>
</gene>
<feature type="transmembrane region" description="Helical" evidence="1">
    <location>
        <begin position="374"/>
        <end position="401"/>
    </location>
</feature>
<feature type="transmembrane region" description="Helical" evidence="1">
    <location>
        <begin position="186"/>
        <end position="206"/>
    </location>
</feature>
<keyword evidence="1" id="KW-1133">Transmembrane helix</keyword>
<keyword evidence="3" id="KW-1185">Reference proteome</keyword>
<feature type="transmembrane region" description="Helical" evidence="1">
    <location>
        <begin position="407"/>
        <end position="425"/>
    </location>
</feature>
<feature type="transmembrane region" description="Helical" evidence="1">
    <location>
        <begin position="218"/>
        <end position="237"/>
    </location>
</feature>
<feature type="transmembrane region" description="Helical" evidence="1">
    <location>
        <begin position="122"/>
        <end position="142"/>
    </location>
</feature>
<evidence type="ECO:0008006" key="4">
    <source>
        <dbReference type="Google" id="ProtNLM"/>
    </source>
</evidence>
<evidence type="ECO:0000256" key="1">
    <source>
        <dbReference type="SAM" id="Phobius"/>
    </source>
</evidence>
<organism evidence="2 3">
    <name type="scientific">Streptoalloteichus hindustanus</name>
    <dbReference type="NCBI Taxonomy" id="2017"/>
    <lineage>
        <taxon>Bacteria</taxon>
        <taxon>Bacillati</taxon>
        <taxon>Actinomycetota</taxon>
        <taxon>Actinomycetes</taxon>
        <taxon>Pseudonocardiales</taxon>
        <taxon>Pseudonocardiaceae</taxon>
        <taxon>Streptoalloteichus</taxon>
    </lineage>
</organism>
<feature type="transmembrane region" description="Helical" evidence="1">
    <location>
        <begin position="148"/>
        <end position="174"/>
    </location>
</feature>
<feature type="transmembrane region" description="Helical" evidence="1">
    <location>
        <begin position="31"/>
        <end position="53"/>
    </location>
</feature>
<dbReference type="AlphaFoldDB" id="A0A1M5PC10"/>
<name>A0A1M5PC10_STRHI</name>
<evidence type="ECO:0000313" key="3">
    <source>
        <dbReference type="Proteomes" id="UP000184501"/>
    </source>
</evidence>
<feature type="transmembrane region" description="Helical" evidence="1">
    <location>
        <begin position="461"/>
        <end position="487"/>
    </location>
</feature>
<proteinExistence type="predicted"/>
<dbReference type="RefSeq" id="WP_073489857.1">
    <property type="nucleotide sequence ID" value="NZ_FQVN01000018.1"/>
</dbReference>
<dbReference type="Pfam" id="PF19814">
    <property type="entry name" value="DUF6297"/>
    <property type="match status" value="1"/>
</dbReference>
<dbReference type="Proteomes" id="UP000184501">
    <property type="component" value="Unassembled WGS sequence"/>
</dbReference>
<keyword evidence="1" id="KW-0472">Membrane</keyword>
<sequence>MTAVAPAVLSARDLRQSLRTARRAAHPAKRFVGLVTDVLPYVVIVGGLVVQSVRRLAELSGAQVGQTHAAGGAWLLVAGLVLLLAGALRVLGALGPVSAGRPMLTWVLSTPVDRRGLLSTRFSAGALGSAVPGAALFTAVALTDHLPVALVAWSAVLGALVGVAMYAAMVLLEAGGQAERVSRRGSAALAGVAVLLALIPVSAPLTGWRPDVPPAEPLLYVGVPLVAVVAAAVLVSAHRALGRLSRGVLGAGGDLTMVTVTSVAWMDLSLLTGTLEFRRLRRIATVRSRRGGGRGVSVLLWSELRRLVRMPGAVAGWVALALVPYAAKVVVSSTWVLPLQLVAGALAVSRLTAGLRAINGRTGLRRMLPFGDRALRLLHCVVPVVAALVWAGATVPAVVVALDADRATAAFLLLAVAATAGAGAMRSAIRPPLVYDVPTVSSPFGDLPIGLIQQVLRGPDLVVGLALLALAGLPPVALAVVAVAALLGTVLTRSK</sequence>
<accession>A0A1M5PC10</accession>
<dbReference type="OrthoDB" id="3381192at2"/>
<evidence type="ECO:0000313" key="2">
    <source>
        <dbReference type="EMBL" id="SHG99255.1"/>
    </source>
</evidence>
<dbReference type="InterPro" id="IPR046264">
    <property type="entry name" value="DUF6297"/>
</dbReference>
<dbReference type="EMBL" id="FQVN01000018">
    <property type="protein sequence ID" value="SHG99255.1"/>
    <property type="molecule type" value="Genomic_DNA"/>
</dbReference>
<feature type="transmembrane region" description="Helical" evidence="1">
    <location>
        <begin position="307"/>
        <end position="327"/>
    </location>
</feature>
<keyword evidence="1" id="KW-0812">Transmembrane</keyword>